<feature type="signal peptide" evidence="1">
    <location>
        <begin position="1"/>
        <end position="24"/>
    </location>
</feature>
<dbReference type="HOGENOM" id="CLU_018575_0_1_3"/>
<evidence type="ECO:0000313" key="3">
    <source>
        <dbReference type="Proteomes" id="UP000002590"/>
    </source>
</evidence>
<dbReference type="STRING" id="146891.A9601_13551"/>
<feature type="chain" id="PRO_5040994116" evidence="1">
    <location>
        <begin position="25"/>
        <end position="432"/>
    </location>
</feature>
<organism evidence="2 3">
    <name type="scientific">Prochlorococcus marinus (strain AS9601)</name>
    <dbReference type="NCBI Taxonomy" id="146891"/>
    <lineage>
        <taxon>Bacteria</taxon>
        <taxon>Bacillati</taxon>
        <taxon>Cyanobacteriota</taxon>
        <taxon>Cyanophyceae</taxon>
        <taxon>Synechococcales</taxon>
        <taxon>Prochlorococcaceae</taxon>
        <taxon>Prochlorococcus</taxon>
    </lineage>
</organism>
<dbReference type="Proteomes" id="UP000002590">
    <property type="component" value="Chromosome"/>
</dbReference>
<proteinExistence type="predicted"/>
<evidence type="ECO:0000256" key="1">
    <source>
        <dbReference type="SAM" id="SignalP"/>
    </source>
</evidence>
<dbReference type="AlphaFoldDB" id="A2BS78"/>
<dbReference type="EMBL" id="CP000551">
    <property type="protein sequence ID" value="ABM70639.1"/>
    <property type="molecule type" value="Genomic_DNA"/>
</dbReference>
<name>A2BS78_PROMS</name>
<keyword evidence="1" id="KW-0732">Signal</keyword>
<gene>
    <name evidence="2" type="ordered locus">A9601_13551</name>
</gene>
<accession>A2BS78</accession>
<dbReference type="OrthoDB" id="468251at2"/>
<evidence type="ECO:0000313" key="2">
    <source>
        <dbReference type="EMBL" id="ABM70639.1"/>
    </source>
</evidence>
<protein>
    <submittedName>
        <fullName evidence="2">Porin-like protein</fullName>
    </submittedName>
</protein>
<dbReference type="eggNOG" id="COG3659">
    <property type="taxonomic scope" value="Bacteria"/>
</dbReference>
<dbReference type="KEGG" id="pmb:A9601_13551"/>
<sequence>MKLFQQMLVAGASLSLLAPVAAQASDVVNIEEMNSYVRSQSKSSRLNSKTFINEVSADIANLKGRVDGLEVKQKEFEAGGFSDTTVMDQKVVFDIGAIDLSETDGSDEAAKFAYSYRANLNTSFTGDDNLYVRLLSGNHGGWMKSNVDGGYLTSVGKGDSLTVDKIWYSFPVGENNTVWVGPKIENYYMHGAAPSIYKPVTKQFTLGGNGSAYGASTDTGAGWAFKADNGFSISSNVGTKSHSTQKVGGSYVDSGLLTDETKTSWATQIGYTQPQYSVSAIFNLKYNGWTDGYLHTTTAKAAISGADGNHTAVGLRGWWRPDGTGTATPSISVGYDTTQYSGVPSGTSDSTDMWFVGLQWKDIFNPDDKIGLAMAQPTKFDDETNDPFAYELYYSYKVNDGMTVTPTIFGGTDRDGGTEDIFGAVVQTTFKF</sequence>
<reference evidence="2 3" key="1">
    <citation type="journal article" date="2007" name="PLoS Genet.">
        <title>Patterns and implications of gene gain and loss in the evolution of Prochlorococcus.</title>
        <authorList>
            <person name="Kettler G.C."/>
            <person name="Martiny A.C."/>
            <person name="Huang K."/>
            <person name="Zucker J."/>
            <person name="Coleman M.L."/>
            <person name="Rodrigue S."/>
            <person name="Chen F."/>
            <person name="Lapidus A."/>
            <person name="Ferriera S."/>
            <person name="Johnson J."/>
            <person name="Steglich C."/>
            <person name="Church G.M."/>
            <person name="Richardson P."/>
            <person name="Chisholm S.W."/>
        </authorList>
    </citation>
    <scope>NUCLEOTIDE SEQUENCE [LARGE SCALE GENOMIC DNA]</scope>
    <source>
        <strain evidence="2 3">AS9601</strain>
    </source>
</reference>
<dbReference type="RefSeq" id="WP_011818777.1">
    <property type="nucleotide sequence ID" value="NC_008816.1"/>
</dbReference>
<dbReference type="SUPFAM" id="SSF56935">
    <property type="entry name" value="Porins"/>
    <property type="match status" value="1"/>
</dbReference>